<dbReference type="InterPro" id="IPR019874">
    <property type="entry name" value="RF_methyltr_PrmC"/>
</dbReference>
<evidence type="ECO:0000256" key="3">
    <source>
        <dbReference type="ARBA" id="ARBA00022691"/>
    </source>
</evidence>
<dbReference type="Proteomes" id="UP000621540">
    <property type="component" value="Unassembled WGS sequence"/>
</dbReference>
<dbReference type="Gene3D" id="1.10.8.10">
    <property type="entry name" value="DNA helicase RuvA subunit, C-terminal domain"/>
    <property type="match status" value="1"/>
</dbReference>
<gene>
    <name evidence="5 8" type="primary">prmC</name>
    <name evidence="8" type="ORF">H8Z76_00525</name>
</gene>
<keyword evidence="3 5" id="KW-0949">S-adenosyl-L-methionine</keyword>
<dbReference type="EC" id="2.1.1.297" evidence="5"/>
<feature type="binding site" evidence="5">
    <location>
        <position position="182"/>
    </location>
    <ligand>
        <name>S-adenosyl-L-methionine</name>
        <dbReference type="ChEBI" id="CHEBI:59789"/>
    </ligand>
</feature>
<feature type="domain" description="Methyltransferase small" evidence="6">
    <location>
        <begin position="110"/>
        <end position="185"/>
    </location>
</feature>
<comment type="caution">
    <text evidence="8">The sequence shown here is derived from an EMBL/GenBank/DDBJ whole genome shotgun (WGS) entry which is preliminary data.</text>
</comment>
<name>A0ABR7I6G9_9FIRM</name>
<dbReference type="InterPro" id="IPR050320">
    <property type="entry name" value="N5-glutamine_MTase"/>
</dbReference>
<dbReference type="InterPro" id="IPR029063">
    <property type="entry name" value="SAM-dependent_MTases_sf"/>
</dbReference>
<organism evidence="8 9">
    <name type="scientific">Roseburia yibonii</name>
    <dbReference type="NCBI Taxonomy" id="2763063"/>
    <lineage>
        <taxon>Bacteria</taxon>
        <taxon>Bacillati</taxon>
        <taxon>Bacillota</taxon>
        <taxon>Clostridia</taxon>
        <taxon>Lachnospirales</taxon>
        <taxon>Lachnospiraceae</taxon>
        <taxon>Roseburia</taxon>
    </lineage>
</organism>
<comment type="similarity">
    <text evidence="5">Belongs to the protein N5-glutamine methyltransferase family. PrmC subfamily.</text>
</comment>
<dbReference type="PROSITE" id="PS00092">
    <property type="entry name" value="N6_MTASE"/>
    <property type="match status" value="1"/>
</dbReference>
<reference evidence="8 9" key="1">
    <citation type="submission" date="2020-08" db="EMBL/GenBank/DDBJ databases">
        <title>Genome public.</title>
        <authorList>
            <person name="Liu C."/>
            <person name="Sun Q."/>
        </authorList>
    </citation>
    <scope>NUCLEOTIDE SEQUENCE [LARGE SCALE GENOMIC DNA]</scope>
    <source>
        <strain evidence="8 9">BX0805</strain>
    </source>
</reference>
<evidence type="ECO:0000256" key="5">
    <source>
        <dbReference type="HAMAP-Rule" id="MF_02126"/>
    </source>
</evidence>
<dbReference type="NCBIfam" id="TIGR00536">
    <property type="entry name" value="hemK_fam"/>
    <property type="match status" value="1"/>
</dbReference>
<evidence type="ECO:0000259" key="6">
    <source>
        <dbReference type="Pfam" id="PF05175"/>
    </source>
</evidence>
<comment type="catalytic activity">
    <reaction evidence="4 5">
        <text>L-glutaminyl-[peptide chain release factor] + S-adenosyl-L-methionine = N(5)-methyl-L-glutaminyl-[peptide chain release factor] + S-adenosyl-L-homocysteine + H(+)</text>
        <dbReference type="Rhea" id="RHEA:42896"/>
        <dbReference type="Rhea" id="RHEA-COMP:10271"/>
        <dbReference type="Rhea" id="RHEA-COMP:10272"/>
        <dbReference type="ChEBI" id="CHEBI:15378"/>
        <dbReference type="ChEBI" id="CHEBI:30011"/>
        <dbReference type="ChEBI" id="CHEBI:57856"/>
        <dbReference type="ChEBI" id="CHEBI:59789"/>
        <dbReference type="ChEBI" id="CHEBI:61891"/>
        <dbReference type="EC" id="2.1.1.297"/>
    </reaction>
</comment>
<keyword evidence="2 5" id="KW-0808">Transferase</keyword>
<sequence length="279" mass="31643">MTYREAIETGTRILQKENIADAKIDAWYLLQMACKIDRNFYYLHEEDELTAEQQSEYESTVHKRAEHVPLQYIIGEQEFMGLKFKVNSNVLIPRQDTETLVEEALRVVEPGMRVLDLCTGSGCIIISLAKNVADISCTGSDISKQALLVAKENAKANEVEVEWERSDLFENISGTFDLIVSNPPYIPTGEIPGLMPEVRDFEPVDALDGKEDGLYFYRIITEKSPEYLTSDGYLYFEIGYDQGEAVSAMMRQCGYTQVEVIKDLAGNDRVVKGRKKEHV</sequence>
<dbReference type="InterPro" id="IPR007848">
    <property type="entry name" value="Small_mtfrase_dom"/>
</dbReference>
<evidence type="ECO:0000259" key="7">
    <source>
        <dbReference type="Pfam" id="PF17827"/>
    </source>
</evidence>
<dbReference type="GO" id="GO:0032259">
    <property type="term" value="P:methylation"/>
    <property type="evidence" value="ECO:0007669"/>
    <property type="project" value="UniProtKB-KW"/>
</dbReference>
<feature type="domain" description="Release factor glutamine methyltransferase N-terminal" evidence="7">
    <location>
        <begin position="5"/>
        <end position="75"/>
    </location>
</feature>
<dbReference type="NCBIfam" id="TIGR03534">
    <property type="entry name" value="RF_mod_PrmC"/>
    <property type="match status" value="1"/>
</dbReference>
<dbReference type="Pfam" id="PF05175">
    <property type="entry name" value="MTS"/>
    <property type="match status" value="1"/>
</dbReference>
<evidence type="ECO:0000256" key="2">
    <source>
        <dbReference type="ARBA" id="ARBA00022679"/>
    </source>
</evidence>
<accession>A0ABR7I6G9</accession>
<dbReference type="SUPFAM" id="SSF53335">
    <property type="entry name" value="S-adenosyl-L-methionine-dependent methyltransferases"/>
    <property type="match status" value="1"/>
</dbReference>
<dbReference type="EMBL" id="JACOQH010000001">
    <property type="protein sequence ID" value="MBC5752522.1"/>
    <property type="molecule type" value="Genomic_DNA"/>
</dbReference>
<dbReference type="HAMAP" id="MF_02126">
    <property type="entry name" value="RF_methyltr_PrmC"/>
    <property type="match status" value="1"/>
</dbReference>
<evidence type="ECO:0000256" key="4">
    <source>
        <dbReference type="ARBA" id="ARBA00048391"/>
    </source>
</evidence>
<dbReference type="PANTHER" id="PTHR18895">
    <property type="entry name" value="HEMK METHYLTRANSFERASE"/>
    <property type="match status" value="1"/>
</dbReference>
<keyword evidence="9" id="KW-1185">Reference proteome</keyword>
<keyword evidence="1 5" id="KW-0489">Methyltransferase</keyword>
<evidence type="ECO:0000313" key="9">
    <source>
        <dbReference type="Proteomes" id="UP000621540"/>
    </source>
</evidence>
<dbReference type="GO" id="GO:0102559">
    <property type="term" value="F:peptide chain release factor N(5)-glutamine methyltransferase activity"/>
    <property type="evidence" value="ECO:0007669"/>
    <property type="project" value="UniProtKB-EC"/>
</dbReference>
<dbReference type="InterPro" id="IPR040758">
    <property type="entry name" value="PrmC_N"/>
</dbReference>
<feature type="binding site" evidence="5">
    <location>
        <begin position="182"/>
        <end position="185"/>
    </location>
    <ligand>
        <name>substrate</name>
    </ligand>
</feature>
<feature type="binding site" evidence="5">
    <location>
        <position position="141"/>
    </location>
    <ligand>
        <name>S-adenosyl-L-methionine</name>
        <dbReference type="ChEBI" id="CHEBI:59789"/>
    </ligand>
</feature>
<comment type="caution">
    <text evidence="5">Lacks conserved residue(s) required for the propagation of feature annotation.</text>
</comment>
<dbReference type="RefSeq" id="WP_186981352.1">
    <property type="nucleotide sequence ID" value="NZ_JACOQH010000001.1"/>
</dbReference>
<dbReference type="Gene3D" id="3.40.50.150">
    <property type="entry name" value="Vaccinia Virus protein VP39"/>
    <property type="match status" value="1"/>
</dbReference>
<evidence type="ECO:0000256" key="1">
    <source>
        <dbReference type="ARBA" id="ARBA00022603"/>
    </source>
</evidence>
<dbReference type="PANTHER" id="PTHR18895:SF74">
    <property type="entry name" value="MTRF1L RELEASE FACTOR GLUTAMINE METHYLTRANSFERASE"/>
    <property type="match status" value="1"/>
</dbReference>
<proteinExistence type="inferred from homology"/>
<dbReference type="CDD" id="cd02440">
    <property type="entry name" value="AdoMet_MTases"/>
    <property type="match status" value="1"/>
</dbReference>
<protein>
    <recommendedName>
        <fullName evidence="5">Release factor glutamine methyltransferase</fullName>
        <shortName evidence="5">RF MTase</shortName>
        <ecNumber evidence="5">2.1.1.297</ecNumber>
    </recommendedName>
    <alternativeName>
        <fullName evidence="5">N5-glutamine methyltransferase PrmC</fullName>
    </alternativeName>
    <alternativeName>
        <fullName evidence="5">Protein-(glutamine-N5) MTase PrmC</fullName>
    </alternativeName>
    <alternativeName>
        <fullName evidence="5">Protein-glutamine N-methyltransferase PrmC</fullName>
    </alternativeName>
</protein>
<comment type="function">
    <text evidence="5">Methylates the class 1 translation termination release factors RF1/PrfA and RF2/PrfB on the glutamine residue of the universally conserved GGQ motif.</text>
</comment>
<dbReference type="InterPro" id="IPR002052">
    <property type="entry name" value="DNA_methylase_N6_adenine_CS"/>
</dbReference>
<dbReference type="Pfam" id="PF17827">
    <property type="entry name" value="PrmC_N"/>
    <property type="match status" value="1"/>
</dbReference>
<dbReference type="InterPro" id="IPR004556">
    <property type="entry name" value="HemK-like"/>
</dbReference>
<evidence type="ECO:0000313" key="8">
    <source>
        <dbReference type="EMBL" id="MBC5752522.1"/>
    </source>
</evidence>